<reference evidence="6" key="1">
    <citation type="submission" date="2020-01" db="EMBL/GenBank/DDBJ databases">
        <authorList>
            <person name="Fang Y."/>
            <person name="Sun R."/>
            <person name="Nie L."/>
            <person name="He J."/>
            <person name="Hao L."/>
            <person name="Wang L."/>
            <person name="Su S."/>
            <person name="Lv E."/>
            <person name="Zhang Z."/>
            <person name="Xie R."/>
            <person name="Liu H."/>
        </authorList>
    </citation>
    <scope>NUCLEOTIDE SEQUENCE [LARGE SCALE GENOMIC DNA]</scope>
    <source>
        <strain evidence="6">XCT-53</strain>
    </source>
</reference>
<evidence type="ECO:0000259" key="4">
    <source>
        <dbReference type="PROSITE" id="PS01124"/>
    </source>
</evidence>
<evidence type="ECO:0000256" key="2">
    <source>
        <dbReference type="ARBA" id="ARBA00023125"/>
    </source>
</evidence>
<evidence type="ECO:0000313" key="6">
    <source>
        <dbReference type="Proteomes" id="UP000586722"/>
    </source>
</evidence>
<evidence type="ECO:0000313" key="5">
    <source>
        <dbReference type="EMBL" id="NBN79313.1"/>
    </source>
</evidence>
<keyword evidence="1" id="KW-0805">Transcription regulation</keyword>
<dbReference type="PANTHER" id="PTHR46796:SF6">
    <property type="entry name" value="ARAC SUBFAMILY"/>
    <property type="match status" value="1"/>
</dbReference>
<name>A0A7X5F3W9_9HYPH</name>
<dbReference type="InterPro" id="IPR037923">
    <property type="entry name" value="HTH-like"/>
</dbReference>
<dbReference type="GO" id="GO:0043565">
    <property type="term" value="F:sequence-specific DNA binding"/>
    <property type="evidence" value="ECO:0007669"/>
    <property type="project" value="InterPro"/>
</dbReference>
<dbReference type="Proteomes" id="UP000586722">
    <property type="component" value="Unassembled WGS sequence"/>
</dbReference>
<evidence type="ECO:0000256" key="3">
    <source>
        <dbReference type="ARBA" id="ARBA00023163"/>
    </source>
</evidence>
<keyword evidence="2" id="KW-0238">DNA-binding</keyword>
<comment type="caution">
    <text evidence="5">The sequence shown here is derived from an EMBL/GenBank/DDBJ whole genome shotgun (WGS) entry which is preliminary data.</text>
</comment>
<feature type="domain" description="HTH araC/xylS-type" evidence="4">
    <location>
        <begin position="197"/>
        <end position="295"/>
    </location>
</feature>
<dbReference type="AlphaFoldDB" id="A0A7X5F3W9"/>
<dbReference type="InterPro" id="IPR018060">
    <property type="entry name" value="HTH_AraC"/>
</dbReference>
<dbReference type="EMBL" id="JAABLQ010000001">
    <property type="protein sequence ID" value="NBN79313.1"/>
    <property type="molecule type" value="Genomic_DNA"/>
</dbReference>
<dbReference type="GO" id="GO:0003700">
    <property type="term" value="F:DNA-binding transcription factor activity"/>
    <property type="evidence" value="ECO:0007669"/>
    <property type="project" value="InterPro"/>
</dbReference>
<organism evidence="5 6">
    <name type="scientific">Pannonibacter tanglangensis</name>
    <dbReference type="NCBI Taxonomy" id="2750084"/>
    <lineage>
        <taxon>Bacteria</taxon>
        <taxon>Pseudomonadati</taxon>
        <taxon>Pseudomonadota</taxon>
        <taxon>Alphaproteobacteria</taxon>
        <taxon>Hyphomicrobiales</taxon>
        <taxon>Stappiaceae</taxon>
        <taxon>Pannonibacter</taxon>
    </lineage>
</organism>
<dbReference type="SUPFAM" id="SSF51215">
    <property type="entry name" value="Regulatory protein AraC"/>
    <property type="match status" value="1"/>
</dbReference>
<dbReference type="PROSITE" id="PS01124">
    <property type="entry name" value="HTH_ARAC_FAMILY_2"/>
    <property type="match status" value="1"/>
</dbReference>
<dbReference type="Pfam" id="PF12833">
    <property type="entry name" value="HTH_18"/>
    <property type="match status" value="1"/>
</dbReference>
<protein>
    <submittedName>
        <fullName evidence="5">Helix-turn-helix domain-containing protein</fullName>
    </submittedName>
</protein>
<keyword evidence="6" id="KW-1185">Reference proteome</keyword>
<dbReference type="SMART" id="SM00342">
    <property type="entry name" value="HTH_ARAC"/>
    <property type="match status" value="1"/>
</dbReference>
<dbReference type="RefSeq" id="WP_161708935.1">
    <property type="nucleotide sequence ID" value="NZ_JAABLQ010000001.1"/>
</dbReference>
<dbReference type="PANTHER" id="PTHR46796">
    <property type="entry name" value="HTH-TYPE TRANSCRIPTIONAL ACTIVATOR RHAS-RELATED"/>
    <property type="match status" value="1"/>
</dbReference>
<proteinExistence type="predicted"/>
<keyword evidence="3" id="KW-0804">Transcription</keyword>
<dbReference type="InterPro" id="IPR009057">
    <property type="entry name" value="Homeodomain-like_sf"/>
</dbReference>
<sequence length="305" mass="33867">MTDLAYSARIGTPTFDLARYSAPPRDIERCEVFSGGLYLLEFPRMEHVRQVEAPGQGGDVIIHFQETMPRLDRQVAPPLPARTIHSRTLTLIPEGLATSWHCATGQPLCLHIHVPRSLREQWMEELGNAPLTPLINCRATELDDLFARITAELRGAGAFRQLKLQGLVLAAVAACYRLGGPHGATTSGQAMTAARLRRVRAYVEENLDREVCIEDLAGCIGLSPSHFSRAFRAEVGMSPYAWVVQARIERVKERLLTTRKSLAEIAMDCGFGNQSHMTETFRRCVGLPPARWLREQGQDPAGRAT</sequence>
<accession>A0A7X5F3W9</accession>
<dbReference type="InterPro" id="IPR050204">
    <property type="entry name" value="AraC_XylS_family_regulators"/>
</dbReference>
<dbReference type="SUPFAM" id="SSF46689">
    <property type="entry name" value="Homeodomain-like"/>
    <property type="match status" value="2"/>
</dbReference>
<gene>
    <name evidence="5" type="ORF">GWI72_13635</name>
</gene>
<evidence type="ECO:0000256" key="1">
    <source>
        <dbReference type="ARBA" id="ARBA00023015"/>
    </source>
</evidence>
<dbReference type="Gene3D" id="1.10.10.60">
    <property type="entry name" value="Homeodomain-like"/>
    <property type="match status" value="2"/>
</dbReference>